<proteinExistence type="predicted"/>
<organism evidence="1 2">
    <name type="scientific">Roseovarius nubinhibens (strain ATCC BAA-591 / DSM 15170 / ISM)</name>
    <dbReference type="NCBI Taxonomy" id="89187"/>
    <lineage>
        <taxon>Bacteria</taxon>
        <taxon>Pseudomonadati</taxon>
        <taxon>Pseudomonadota</taxon>
        <taxon>Alphaproteobacteria</taxon>
        <taxon>Rhodobacterales</taxon>
        <taxon>Roseobacteraceae</taxon>
        <taxon>Roseovarius</taxon>
    </lineage>
</organism>
<name>A3SLX3_ROSNI</name>
<gene>
    <name evidence="1" type="ORF">ISM_08655</name>
</gene>
<dbReference type="EMBL" id="AALY01000001">
    <property type="protein sequence ID" value="EAP78354.1"/>
    <property type="molecule type" value="Genomic_DNA"/>
</dbReference>
<dbReference type="HOGENOM" id="CLU_2384327_0_0_5"/>
<sequence>MAFLRDFGQEYRCQEFIPEPGFEMPVWTEARRDAVVMMIFWLMEASMRNPKLSDPYPSTVTFKGDVPDLFLGTYRNPVWERLMREAPPTKGGPPR</sequence>
<dbReference type="OrthoDB" id="7887137at2"/>
<dbReference type="AlphaFoldDB" id="A3SLX3"/>
<evidence type="ECO:0000313" key="2">
    <source>
        <dbReference type="Proteomes" id="UP000005954"/>
    </source>
</evidence>
<reference evidence="1 2" key="1">
    <citation type="submission" date="2005-12" db="EMBL/GenBank/DDBJ databases">
        <authorList>
            <person name="Moran M.A."/>
            <person name="Ferriera S."/>
            <person name="Johnson J."/>
            <person name="Kravitz S."/>
            <person name="Halpern A."/>
            <person name="Remington K."/>
            <person name="Beeson K."/>
            <person name="Tran B."/>
            <person name="Rogers Y.-H."/>
            <person name="Friedman R."/>
            <person name="Venter J.C."/>
        </authorList>
    </citation>
    <scope>NUCLEOTIDE SEQUENCE [LARGE SCALE GENOMIC DNA]</scope>
    <source>
        <strain evidence="2">ATCC BAA-591 / DSM 15170 / ISM</strain>
    </source>
</reference>
<keyword evidence="2" id="KW-1185">Reference proteome</keyword>
<protein>
    <submittedName>
        <fullName evidence="1">Uncharacterized protein</fullName>
    </submittedName>
</protein>
<dbReference type="Proteomes" id="UP000005954">
    <property type="component" value="Unassembled WGS sequence"/>
</dbReference>
<evidence type="ECO:0000313" key="1">
    <source>
        <dbReference type="EMBL" id="EAP78354.1"/>
    </source>
</evidence>
<accession>A3SLX3</accession>
<comment type="caution">
    <text evidence="1">The sequence shown here is derived from an EMBL/GenBank/DDBJ whole genome shotgun (WGS) entry which is preliminary data.</text>
</comment>